<dbReference type="PANTHER" id="PTHR34145:SF28">
    <property type="entry name" value="F-BOX DOMAIN-CONTAINING PROTEIN"/>
    <property type="match status" value="1"/>
</dbReference>
<dbReference type="InterPro" id="IPR053772">
    <property type="entry name" value="At1g61320/At1g61330-like"/>
</dbReference>
<dbReference type="PANTHER" id="PTHR34145">
    <property type="entry name" value="OS02G0105600 PROTEIN"/>
    <property type="match status" value="1"/>
</dbReference>
<feature type="domain" description="F-box/LRR-repeat protein 15/At3g58940/PEG3-like LRR" evidence="1">
    <location>
        <begin position="142"/>
        <end position="304"/>
    </location>
</feature>
<evidence type="ECO:0000313" key="2">
    <source>
        <dbReference type="EMBL" id="PWA46389.1"/>
    </source>
</evidence>
<keyword evidence="3" id="KW-1185">Reference proteome</keyword>
<reference evidence="2 3" key="1">
    <citation type="journal article" date="2018" name="Mol. Plant">
        <title>The genome of Artemisia annua provides insight into the evolution of Asteraceae family and artemisinin biosynthesis.</title>
        <authorList>
            <person name="Shen Q."/>
            <person name="Zhang L."/>
            <person name="Liao Z."/>
            <person name="Wang S."/>
            <person name="Yan T."/>
            <person name="Shi P."/>
            <person name="Liu M."/>
            <person name="Fu X."/>
            <person name="Pan Q."/>
            <person name="Wang Y."/>
            <person name="Lv Z."/>
            <person name="Lu X."/>
            <person name="Zhang F."/>
            <person name="Jiang W."/>
            <person name="Ma Y."/>
            <person name="Chen M."/>
            <person name="Hao X."/>
            <person name="Li L."/>
            <person name="Tang Y."/>
            <person name="Lv G."/>
            <person name="Zhou Y."/>
            <person name="Sun X."/>
            <person name="Brodelius P.E."/>
            <person name="Rose J.K.C."/>
            <person name="Tang K."/>
        </authorList>
    </citation>
    <scope>NUCLEOTIDE SEQUENCE [LARGE SCALE GENOMIC DNA]</scope>
    <source>
        <strain evidence="3">cv. Huhao1</strain>
        <tissue evidence="2">Leaf</tissue>
    </source>
</reference>
<dbReference type="InterPro" id="IPR036047">
    <property type="entry name" value="F-box-like_dom_sf"/>
</dbReference>
<dbReference type="InterPro" id="IPR032675">
    <property type="entry name" value="LRR_dom_sf"/>
</dbReference>
<protein>
    <submittedName>
        <fullName evidence="2">F-box domain, Leucine-rich repeat domain, L domain-like protein</fullName>
    </submittedName>
</protein>
<evidence type="ECO:0000313" key="3">
    <source>
        <dbReference type="Proteomes" id="UP000245207"/>
    </source>
</evidence>
<dbReference type="Gene3D" id="3.80.10.10">
    <property type="entry name" value="Ribonuclease Inhibitor"/>
    <property type="match status" value="1"/>
</dbReference>
<dbReference type="SUPFAM" id="SSF81383">
    <property type="entry name" value="F-box domain"/>
    <property type="match status" value="1"/>
</dbReference>
<dbReference type="Proteomes" id="UP000245207">
    <property type="component" value="Unassembled WGS sequence"/>
</dbReference>
<organism evidence="2 3">
    <name type="scientific">Artemisia annua</name>
    <name type="common">Sweet wormwood</name>
    <dbReference type="NCBI Taxonomy" id="35608"/>
    <lineage>
        <taxon>Eukaryota</taxon>
        <taxon>Viridiplantae</taxon>
        <taxon>Streptophyta</taxon>
        <taxon>Embryophyta</taxon>
        <taxon>Tracheophyta</taxon>
        <taxon>Spermatophyta</taxon>
        <taxon>Magnoliopsida</taxon>
        <taxon>eudicotyledons</taxon>
        <taxon>Gunneridae</taxon>
        <taxon>Pentapetalae</taxon>
        <taxon>asterids</taxon>
        <taxon>campanulids</taxon>
        <taxon>Asterales</taxon>
        <taxon>Asteraceae</taxon>
        <taxon>Asteroideae</taxon>
        <taxon>Anthemideae</taxon>
        <taxon>Artemisiinae</taxon>
        <taxon>Artemisia</taxon>
    </lineage>
</organism>
<accession>A0A2U1LBL4</accession>
<dbReference type="Pfam" id="PF24758">
    <property type="entry name" value="LRR_At5g56370"/>
    <property type="match status" value="1"/>
</dbReference>
<name>A0A2U1LBL4_ARTAN</name>
<proteinExistence type="predicted"/>
<dbReference type="EMBL" id="PKPP01010307">
    <property type="protein sequence ID" value="PWA46389.1"/>
    <property type="molecule type" value="Genomic_DNA"/>
</dbReference>
<dbReference type="OrthoDB" id="1534647at2759"/>
<dbReference type="SUPFAM" id="SSF52047">
    <property type="entry name" value="RNI-like"/>
    <property type="match status" value="1"/>
</dbReference>
<dbReference type="AlphaFoldDB" id="A0A2U1LBL4"/>
<sequence length="545" mass="62710">MGVLSKNWLATKIKTGEMEKYTEDTTDWTLDLHEFILHYILSRLNSPKELVRVSVLSKNWLAVTASFPVLDFNFHKFYDVMKSSSVNALNADKSKKAVREMYFKYVTYTTSRFCEQQNVSAHTLILVTTLEHPAEIDIINRCLGLILTRGVKLLVIDIVCLPSLRMYRLPNILLNASSLKCLKIYKSELPKPSSLMVDVVKFKSLKELELVCVPLNEEIIKRLTTSCPLLEILIVQNCYGFNRFSVYGHQNLQKVWICFGGELERIDIEAPNMFYLFLMDLRNKGAPSMNLASCKKLITLAYFGNPSLTSNYLTNFLSNFPILENLVLDLPDKYNNKKLRLSSHSLKNFVLNSELELEEIDINTPNLHLFYYQGRSHNTLPSPRNLYLSSERMECHPTGAVNALWFQKLRQFLDKQTRFKNLNLRISAFWDLINNVEELKVVQSTPYELKQVVLEPRIIDEVRFTYEKLLQQEDEGITNIQIVLWSSSSKDQKCFSDLNSFLKMLGWQKIRDEVGLQLSMAGLVLAALSSSHSASPYTVTSVGRF</sequence>
<gene>
    <name evidence="2" type="ORF">CTI12_AA509120</name>
</gene>
<evidence type="ECO:0000259" key="1">
    <source>
        <dbReference type="Pfam" id="PF24758"/>
    </source>
</evidence>
<dbReference type="InterPro" id="IPR055411">
    <property type="entry name" value="LRR_FXL15/At3g58940/PEG3-like"/>
</dbReference>
<comment type="caution">
    <text evidence="2">The sequence shown here is derived from an EMBL/GenBank/DDBJ whole genome shotgun (WGS) entry which is preliminary data.</text>
</comment>